<dbReference type="HOGENOM" id="CLU_618058_0_0_0"/>
<dbReference type="AlphaFoldDB" id="D1C1X6"/>
<feature type="transmembrane region" description="Helical" evidence="8">
    <location>
        <begin position="230"/>
        <end position="247"/>
    </location>
</feature>
<feature type="transmembrane region" description="Helical" evidence="8">
    <location>
        <begin position="198"/>
        <end position="223"/>
    </location>
</feature>
<keyword evidence="2" id="KW-1003">Cell membrane</keyword>
<evidence type="ECO:0000256" key="5">
    <source>
        <dbReference type="ARBA" id="ARBA00022989"/>
    </source>
</evidence>
<evidence type="ECO:0000256" key="1">
    <source>
        <dbReference type="ARBA" id="ARBA00004651"/>
    </source>
</evidence>
<keyword evidence="10" id="KW-1185">Reference proteome</keyword>
<dbReference type="GO" id="GO:0016758">
    <property type="term" value="F:hexosyltransferase activity"/>
    <property type="evidence" value="ECO:0007669"/>
    <property type="project" value="InterPro"/>
</dbReference>
<comment type="similarity">
    <text evidence="7">Belongs to the glycosyltransferase 87 family.</text>
</comment>
<reference evidence="10" key="1">
    <citation type="submission" date="2009-11" db="EMBL/GenBank/DDBJ databases">
        <title>The complete chromosome 1 of Sphaerobacter thermophilus DSM 20745.</title>
        <authorList>
            <person name="Lucas S."/>
            <person name="Copeland A."/>
            <person name="Lapidus A."/>
            <person name="Glavina del Rio T."/>
            <person name="Dalin E."/>
            <person name="Tice H."/>
            <person name="Bruce D."/>
            <person name="Goodwin L."/>
            <person name="Pitluck S."/>
            <person name="Kyrpides N."/>
            <person name="Mavromatis K."/>
            <person name="Ivanova N."/>
            <person name="Mikhailova N."/>
            <person name="LaButti K.M."/>
            <person name="Clum A."/>
            <person name="Sun H.I."/>
            <person name="Brettin T."/>
            <person name="Detter J.C."/>
            <person name="Han C."/>
            <person name="Larimer F."/>
            <person name="Land M."/>
            <person name="Hauser L."/>
            <person name="Markowitz V."/>
            <person name="Cheng J.F."/>
            <person name="Hugenholtz P."/>
            <person name="Woyke T."/>
            <person name="Wu D."/>
            <person name="Steenblock K."/>
            <person name="Schneider S."/>
            <person name="Pukall R."/>
            <person name="Goeker M."/>
            <person name="Klenk H.P."/>
            <person name="Eisen J.A."/>
        </authorList>
    </citation>
    <scope>NUCLEOTIDE SEQUENCE [LARGE SCALE GENOMIC DNA]</scope>
    <source>
        <strain evidence="10">ATCC 49802 / DSM 20745 / S 6022</strain>
    </source>
</reference>
<evidence type="ECO:0000256" key="8">
    <source>
        <dbReference type="SAM" id="Phobius"/>
    </source>
</evidence>
<feature type="transmembrane region" description="Helical" evidence="8">
    <location>
        <begin position="28"/>
        <end position="48"/>
    </location>
</feature>
<feature type="transmembrane region" description="Helical" evidence="8">
    <location>
        <begin position="159"/>
        <end position="186"/>
    </location>
</feature>
<evidence type="ECO:0000256" key="6">
    <source>
        <dbReference type="ARBA" id="ARBA00023136"/>
    </source>
</evidence>
<keyword evidence="4 8" id="KW-0812">Transmembrane</keyword>
<reference evidence="9 10" key="2">
    <citation type="journal article" date="2010" name="Stand. Genomic Sci.">
        <title>Complete genome sequence of Desulfohalobium retbaense type strain (HR(100)).</title>
        <authorList>
            <person name="Spring S."/>
            <person name="Nolan M."/>
            <person name="Lapidus A."/>
            <person name="Glavina Del Rio T."/>
            <person name="Copeland A."/>
            <person name="Tice H."/>
            <person name="Cheng J.F."/>
            <person name="Lucas S."/>
            <person name="Land M."/>
            <person name="Chen F."/>
            <person name="Bruce D."/>
            <person name="Goodwin L."/>
            <person name="Pitluck S."/>
            <person name="Ivanova N."/>
            <person name="Mavromatis K."/>
            <person name="Mikhailova N."/>
            <person name="Pati A."/>
            <person name="Chen A."/>
            <person name="Palaniappan K."/>
            <person name="Hauser L."/>
            <person name="Chang Y.J."/>
            <person name="Jeffries C.D."/>
            <person name="Munk C."/>
            <person name="Kiss H."/>
            <person name="Chain P."/>
            <person name="Han C."/>
            <person name="Brettin T."/>
            <person name="Detter J.C."/>
            <person name="Schuler E."/>
            <person name="Goker M."/>
            <person name="Rohde M."/>
            <person name="Bristow J."/>
            <person name="Eisen J.A."/>
            <person name="Markowitz V."/>
            <person name="Hugenholtz P."/>
            <person name="Kyrpides N.C."/>
            <person name="Klenk H.P."/>
        </authorList>
    </citation>
    <scope>NUCLEOTIDE SEQUENCE [LARGE SCALE GENOMIC DNA]</scope>
    <source>
        <strain evidence="10">ATCC 49802 / DSM 20745 / S 6022</strain>
    </source>
</reference>
<keyword evidence="5 8" id="KW-1133">Transmembrane helix</keyword>
<evidence type="ECO:0000256" key="2">
    <source>
        <dbReference type="ARBA" id="ARBA00022475"/>
    </source>
</evidence>
<evidence type="ECO:0000256" key="3">
    <source>
        <dbReference type="ARBA" id="ARBA00022679"/>
    </source>
</evidence>
<comment type="subcellular location">
    <subcellularLocation>
        <location evidence="1">Cell membrane</location>
        <topology evidence="1">Multi-pass membrane protein</topology>
    </subcellularLocation>
</comment>
<dbReference type="InterPro" id="IPR018584">
    <property type="entry name" value="GT87"/>
</dbReference>
<evidence type="ECO:0000313" key="10">
    <source>
        <dbReference type="Proteomes" id="UP000002027"/>
    </source>
</evidence>
<evidence type="ECO:0008006" key="11">
    <source>
        <dbReference type="Google" id="ProtNLM"/>
    </source>
</evidence>
<feature type="transmembrane region" description="Helical" evidence="8">
    <location>
        <begin position="368"/>
        <end position="388"/>
    </location>
</feature>
<dbReference type="InParanoid" id="D1C1X6"/>
<name>D1C1X6_SPHTD</name>
<proteinExistence type="inferred from homology"/>
<keyword evidence="3" id="KW-0808">Transferase</keyword>
<organism evidence="9 10">
    <name type="scientific">Sphaerobacter thermophilus (strain ATCC 49802 / DSM 20745 / KCCM 41009 / NCIMB 13125 / S 6022)</name>
    <dbReference type="NCBI Taxonomy" id="479434"/>
    <lineage>
        <taxon>Bacteria</taxon>
        <taxon>Pseudomonadati</taxon>
        <taxon>Thermomicrobiota</taxon>
        <taxon>Thermomicrobia</taxon>
        <taxon>Sphaerobacterales</taxon>
        <taxon>Sphaerobacterineae</taxon>
        <taxon>Sphaerobacteraceae</taxon>
        <taxon>Sphaerobacter</taxon>
    </lineage>
</organism>
<accession>D1C1X6</accession>
<dbReference type="KEGG" id="sti:Sthe_0806"/>
<evidence type="ECO:0000313" key="9">
    <source>
        <dbReference type="EMBL" id="ACZ38243.1"/>
    </source>
</evidence>
<dbReference type="GO" id="GO:0005886">
    <property type="term" value="C:plasma membrane"/>
    <property type="evidence" value="ECO:0007669"/>
    <property type="project" value="UniProtKB-SubCell"/>
</dbReference>
<keyword evidence="6 8" id="KW-0472">Membrane</keyword>
<dbReference type="RefSeq" id="WP_012871290.1">
    <property type="nucleotide sequence ID" value="NC_013523.1"/>
</dbReference>
<evidence type="ECO:0000256" key="7">
    <source>
        <dbReference type="ARBA" id="ARBA00024033"/>
    </source>
</evidence>
<gene>
    <name evidence="9" type="ordered locus">Sthe_0806</name>
</gene>
<dbReference type="Proteomes" id="UP000002027">
    <property type="component" value="Chromosome 1"/>
</dbReference>
<feature type="transmembrane region" description="Helical" evidence="8">
    <location>
        <begin position="128"/>
        <end position="147"/>
    </location>
</feature>
<dbReference type="Pfam" id="PF09594">
    <property type="entry name" value="GT87"/>
    <property type="match status" value="1"/>
</dbReference>
<dbReference type="EMBL" id="CP001823">
    <property type="protein sequence ID" value="ACZ38243.1"/>
    <property type="molecule type" value="Genomic_DNA"/>
</dbReference>
<feature type="transmembrane region" description="Helical" evidence="8">
    <location>
        <begin position="253"/>
        <end position="272"/>
    </location>
</feature>
<sequence length="443" mass="48175">MLSKDDAAPITTLSRQSLIRAIRTAARWLALLLLTSQPVIIVIAHLYYTGLFFYLGIDWAMFWAAARAFVSDGPASVYNLEVLHRHLMPTYAYYGEGVTLEQVNPVPYPPLFQLLVLPFSLAGPVGGFVLWTLANVALLGVAIAGLARRVQGSSRAITVAALLLWWPVPSGLLVGQPIGLLVFAFYRGYLALERRDDLRAGCWLGVLLLKPQYLAPLVLVLLFKRRWATLGGLTAAGCVILASSFLIMGLDGVVAYVSTVLGYADGFVLTRYKMTPETMISWRGLLAATVPGLGEREGQALLALLSLATLALLPRIWRGHWAPESPRFAAQVLATMFVTLLVGYDVHPHGAAFLLVPGIAVYAQQPRTWWVTVGAGLMLFLPPITTFFPPPISTAPGPSTFAWCVILSLAFLVWHLGREQAATESTRDPVRYDSPAASIPPAT</sequence>
<protein>
    <recommendedName>
        <fullName evidence="11">DUF2029 domain-containing protein</fullName>
    </recommendedName>
</protein>
<feature type="transmembrane region" description="Helical" evidence="8">
    <location>
        <begin position="400"/>
        <end position="417"/>
    </location>
</feature>
<evidence type="ECO:0000256" key="4">
    <source>
        <dbReference type="ARBA" id="ARBA00022692"/>
    </source>
</evidence>